<accession>A0A2M8H8H9</accession>
<dbReference type="Proteomes" id="UP000232060">
    <property type="component" value="Unassembled WGS sequence"/>
</dbReference>
<reference evidence="1 2" key="1">
    <citation type="submission" date="2017-11" db="EMBL/GenBank/DDBJ databases">
        <title>Draft genome sequence of environmental isolate Aeromonas lusitania sp. nov. MDC 2473.</title>
        <authorList>
            <person name="Colston S.M."/>
            <person name="Navarro A."/>
            <person name="Martinez-Murcia A.J."/>
            <person name="Graf J."/>
        </authorList>
    </citation>
    <scope>NUCLEOTIDE SEQUENCE [LARGE SCALE GENOMIC DNA]</scope>
    <source>
        <strain evidence="1 2">MDC 2473</strain>
    </source>
</reference>
<name>A0A2M8H8H9_9GAMM</name>
<dbReference type="EMBL" id="PGCP01000019">
    <property type="protein sequence ID" value="PJC92821.1"/>
    <property type="molecule type" value="Genomic_DNA"/>
</dbReference>
<protein>
    <submittedName>
        <fullName evidence="1">Peptidase M20</fullName>
    </submittedName>
</protein>
<gene>
    <name evidence="1" type="ORF">CUC44_13270</name>
</gene>
<sequence length="57" mass="6341">MTNSRNDFSLDDYLANLAPLINLDCGTRTPAGVAKVADIMTEKYQAIGWQVVRHQFA</sequence>
<evidence type="ECO:0000313" key="2">
    <source>
        <dbReference type="Proteomes" id="UP000232060"/>
    </source>
</evidence>
<organism evidence="1 2">
    <name type="scientific">Aeromonas lusitana</name>
    <dbReference type="NCBI Taxonomy" id="931529"/>
    <lineage>
        <taxon>Bacteria</taxon>
        <taxon>Pseudomonadati</taxon>
        <taxon>Pseudomonadota</taxon>
        <taxon>Gammaproteobacteria</taxon>
        <taxon>Aeromonadales</taxon>
        <taxon>Aeromonadaceae</taxon>
        <taxon>Aeromonas</taxon>
    </lineage>
</organism>
<comment type="caution">
    <text evidence="1">The sequence shown here is derived from an EMBL/GenBank/DDBJ whole genome shotgun (WGS) entry which is preliminary data.</text>
</comment>
<evidence type="ECO:0000313" key="1">
    <source>
        <dbReference type="EMBL" id="PJC92821.1"/>
    </source>
</evidence>
<keyword evidence="2" id="KW-1185">Reference proteome</keyword>
<dbReference type="AlphaFoldDB" id="A0A2M8H8H9"/>
<proteinExistence type="predicted"/>
<feature type="non-terminal residue" evidence="1">
    <location>
        <position position="57"/>
    </location>
</feature>